<dbReference type="PROSITE" id="PS01124">
    <property type="entry name" value="HTH_ARAC_FAMILY_2"/>
    <property type="match status" value="1"/>
</dbReference>
<proteinExistence type="predicted"/>
<dbReference type="InterPro" id="IPR009057">
    <property type="entry name" value="Homeodomain-like_sf"/>
</dbReference>
<dbReference type="Proteomes" id="UP000540989">
    <property type="component" value="Unassembled WGS sequence"/>
</dbReference>
<dbReference type="SMART" id="SM00342">
    <property type="entry name" value="HTH_ARAC"/>
    <property type="match status" value="1"/>
</dbReference>
<dbReference type="GO" id="GO:0003700">
    <property type="term" value="F:DNA-binding transcription factor activity"/>
    <property type="evidence" value="ECO:0007669"/>
    <property type="project" value="InterPro"/>
</dbReference>
<keyword evidence="1" id="KW-0805">Transcription regulation</keyword>
<evidence type="ECO:0000256" key="1">
    <source>
        <dbReference type="ARBA" id="ARBA00023015"/>
    </source>
</evidence>
<comment type="caution">
    <text evidence="4">The sequence shown here is derived from an EMBL/GenBank/DDBJ whole genome shotgun (WGS) entry which is preliminary data.</text>
</comment>
<dbReference type="PANTHER" id="PTHR43436:SF1">
    <property type="entry name" value="TRANSCRIPTIONAL REGULATORY PROTEIN"/>
    <property type="match status" value="1"/>
</dbReference>
<dbReference type="Pfam" id="PF12833">
    <property type="entry name" value="HTH_18"/>
    <property type="match status" value="1"/>
</dbReference>
<dbReference type="PANTHER" id="PTHR43436">
    <property type="entry name" value="ARAC-FAMILY TRANSCRIPTIONAL REGULATOR"/>
    <property type="match status" value="1"/>
</dbReference>
<dbReference type="RefSeq" id="WP_184223917.1">
    <property type="nucleotide sequence ID" value="NZ_JACHIP010000030.1"/>
</dbReference>
<gene>
    <name evidence="4" type="ORF">HDF16_005909</name>
</gene>
<keyword evidence="2" id="KW-0804">Transcription</keyword>
<name>A0A7W8E6G0_9BACT</name>
<evidence type="ECO:0000256" key="2">
    <source>
        <dbReference type="ARBA" id="ARBA00023163"/>
    </source>
</evidence>
<dbReference type="Pfam" id="PF06719">
    <property type="entry name" value="AraC_N"/>
    <property type="match status" value="1"/>
</dbReference>
<protein>
    <submittedName>
        <fullName evidence="4">AraC-like DNA-binding protein</fullName>
    </submittedName>
</protein>
<dbReference type="InterPro" id="IPR018060">
    <property type="entry name" value="HTH_AraC"/>
</dbReference>
<evidence type="ECO:0000259" key="3">
    <source>
        <dbReference type="PROSITE" id="PS01124"/>
    </source>
</evidence>
<dbReference type="AlphaFoldDB" id="A0A7W8E6G0"/>
<dbReference type="EMBL" id="JACHIP010000030">
    <property type="protein sequence ID" value="MBB5061173.1"/>
    <property type="molecule type" value="Genomic_DNA"/>
</dbReference>
<organism evidence="4 5">
    <name type="scientific">Granulicella aggregans</name>
    <dbReference type="NCBI Taxonomy" id="474949"/>
    <lineage>
        <taxon>Bacteria</taxon>
        <taxon>Pseudomonadati</taxon>
        <taxon>Acidobacteriota</taxon>
        <taxon>Terriglobia</taxon>
        <taxon>Terriglobales</taxon>
        <taxon>Acidobacteriaceae</taxon>
        <taxon>Granulicella</taxon>
    </lineage>
</organism>
<accession>A0A7W8E6G0</accession>
<reference evidence="4 5" key="1">
    <citation type="submission" date="2020-08" db="EMBL/GenBank/DDBJ databases">
        <title>Genomic Encyclopedia of Type Strains, Phase IV (KMG-V): Genome sequencing to study the core and pangenomes of soil and plant-associated prokaryotes.</title>
        <authorList>
            <person name="Whitman W."/>
        </authorList>
    </citation>
    <scope>NUCLEOTIDE SEQUENCE [LARGE SCALE GENOMIC DNA]</scope>
    <source>
        <strain evidence="4 5">M8UP14</strain>
    </source>
</reference>
<dbReference type="SUPFAM" id="SSF46689">
    <property type="entry name" value="Homeodomain-like"/>
    <property type="match status" value="2"/>
</dbReference>
<keyword evidence="4" id="KW-0238">DNA-binding</keyword>
<dbReference type="Gene3D" id="1.10.10.60">
    <property type="entry name" value="Homeodomain-like"/>
    <property type="match status" value="2"/>
</dbReference>
<feature type="domain" description="HTH araC/xylS-type" evidence="3">
    <location>
        <begin position="188"/>
        <end position="286"/>
    </location>
</feature>
<dbReference type="GO" id="GO:0043565">
    <property type="term" value="F:sequence-specific DNA binding"/>
    <property type="evidence" value="ECO:0007669"/>
    <property type="project" value="InterPro"/>
</dbReference>
<dbReference type="InterPro" id="IPR009594">
    <property type="entry name" value="Tscrpt_reg_HTH_AraC_N"/>
</dbReference>
<evidence type="ECO:0000313" key="4">
    <source>
        <dbReference type="EMBL" id="MBB5061173.1"/>
    </source>
</evidence>
<evidence type="ECO:0000313" key="5">
    <source>
        <dbReference type="Proteomes" id="UP000540989"/>
    </source>
</evidence>
<sequence length="293" mass="33114">MTRLAELIDDMCPREGSHATAIGGLFLTRYSTTDVPRNSLHEAVLCVVAQGAKSTLLNEQRFRYDPNKYLLVSLDLPLVGQIEEASRSKPFLGLSLVLDFDEIASLMRESNLPHETAPPLRPGLMIGSMDDDLLDAVLRLTLLLKKPDRIDVLAPLVKREIFYKLLLSEQGSLLRRMVADSGKVERVAAGLAWLRRNVARPVKMEELAREMRMSPSAMHSWFRAVTSMSPLQYQKQLRLQEARRMLLCESLDAATVSRRVGYESASQFSREYRRLFGVPPMQDVERLRTASGL</sequence>
<keyword evidence="5" id="KW-1185">Reference proteome</keyword>